<proteinExistence type="predicted"/>
<dbReference type="PaxDb" id="35128-Thaps6288"/>
<dbReference type="OMA" id="NSCGQWG"/>
<feature type="compositionally biased region" description="Low complexity" evidence="1">
    <location>
        <begin position="41"/>
        <end position="54"/>
    </location>
</feature>
<dbReference type="EMBL" id="CM000643">
    <property type="protein sequence ID" value="EED91227.1"/>
    <property type="molecule type" value="Genomic_DNA"/>
</dbReference>
<dbReference type="InParanoid" id="B8C640"/>
<keyword evidence="4" id="KW-1185">Reference proteome</keyword>
<dbReference type="GeneID" id="7442391"/>
<accession>B8C640</accession>
<dbReference type="KEGG" id="tps:THAPSDRAFT_6288"/>
<feature type="signal peptide" evidence="2">
    <location>
        <begin position="1"/>
        <end position="29"/>
    </location>
</feature>
<protein>
    <submittedName>
        <fullName evidence="3">Uncharacterized protein</fullName>
    </submittedName>
</protein>
<dbReference type="PANTHER" id="PTHR21113">
    <property type="entry name" value="AGAP001705-PA"/>
    <property type="match status" value="1"/>
</dbReference>
<name>B8C640_THAPS</name>
<gene>
    <name evidence="3" type="ORF">THAPSDRAFT_6288</name>
</gene>
<dbReference type="HOGENOM" id="CLU_475321_0_0_1"/>
<dbReference type="eggNOG" id="ENOG502T3U9">
    <property type="taxonomic scope" value="Eukaryota"/>
</dbReference>
<keyword evidence="2" id="KW-0732">Signal</keyword>
<dbReference type="RefSeq" id="XP_002291120.1">
    <property type="nucleotide sequence ID" value="XM_002291084.1"/>
</dbReference>
<evidence type="ECO:0000313" key="4">
    <source>
        <dbReference type="Proteomes" id="UP000001449"/>
    </source>
</evidence>
<organism evidence="3 4">
    <name type="scientific">Thalassiosira pseudonana</name>
    <name type="common">Marine diatom</name>
    <name type="synonym">Cyclotella nana</name>
    <dbReference type="NCBI Taxonomy" id="35128"/>
    <lineage>
        <taxon>Eukaryota</taxon>
        <taxon>Sar</taxon>
        <taxon>Stramenopiles</taxon>
        <taxon>Ochrophyta</taxon>
        <taxon>Bacillariophyta</taxon>
        <taxon>Coscinodiscophyceae</taxon>
        <taxon>Thalassiosirophycidae</taxon>
        <taxon>Thalassiosirales</taxon>
        <taxon>Thalassiosiraceae</taxon>
        <taxon>Thalassiosira</taxon>
    </lineage>
</organism>
<dbReference type="AlphaFoldDB" id="B8C640"/>
<feature type="chain" id="PRO_5002869060" evidence="2">
    <location>
        <begin position="30"/>
        <end position="574"/>
    </location>
</feature>
<evidence type="ECO:0000256" key="2">
    <source>
        <dbReference type="SAM" id="SignalP"/>
    </source>
</evidence>
<evidence type="ECO:0000256" key="1">
    <source>
        <dbReference type="SAM" id="MobiDB-lite"/>
    </source>
</evidence>
<reference evidence="3 4" key="2">
    <citation type="journal article" date="2008" name="Nature">
        <title>The Phaeodactylum genome reveals the evolutionary history of diatom genomes.</title>
        <authorList>
            <person name="Bowler C."/>
            <person name="Allen A.E."/>
            <person name="Badger J.H."/>
            <person name="Grimwood J."/>
            <person name="Jabbari K."/>
            <person name="Kuo A."/>
            <person name="Maheswari U."/>
            <person name="Martens C."/>
            <person name="Maumus F."/>
            <person name="Otillar R.P."/>
            <person name="Rayko E."/>
            <person name="Salamov A."/>
            <person name="Vandepoele K."/>
            <person name="Beszteri B."/>
            <person name="Gruber A."/>
            <person name="Heijde M."/>
            <person name="Katinka M."/>
            <person name="Mock T."/>
            <person name="Valentin K."/>
            <person name="Verret F."/>
            <person name="Berges J.A."/>
            <person name="Brownlee C."/>
            <person name="Cadoret J.P."/>
            <person name="Chiovitti A."/>
            <person name="Choi C.J."/>
            <person name="Coesel S."/>
            <person name="De Martino A."/>
            <person name="Detter J.C."/>
            <person name="Durkin C."/>
            <person name="Falciatore A."/>
            <person name="Fournet J."/>
            <person name="Haruta M."/>
            <person name="Huysman M.J."/>
            <person name="Jenkins B.D."/>
            <person name="Jiroutova K."/>
            <person name="Jorgensen R.E."/>
            <person name="Joubert Y."/>
            <person name="Kaplan A."/>
            <person name="Kroger N."/>
            <person name="Kroth P.G."/>
            <person name="La Roche J."/>
            <person name="Lindquist E."/>
            <person name="Lommer M."/>
            <person name="Martin-Jezequel V."/>
            <person name="Lopez P.J."/>
            <person name="Lucas S."/>
            <person name="Mangogna M."/>
            <person name="McGinnis K."/>
            <person name="Medlin L.K."/>
            <person name="Montsant A."/>
            <person name="Oudot-Le Secq M.P."/>
            <person name="Napoli C."/>
            <person name="Obornik M."/>
            <person name="Parker M.S."/>
            <person name="Petit J.L."/>
            <person name="Porcel B.M."/>
            <person name="Poulsen N."/>
            <person name="Robison M."/>
            <person name="Rychlewski L."/>
            <person name="Rynearson T.A."/>
            <person name="Schmutz J."/>
            <person name="Shapiro H."/>
            <person name="Siaut M."/>
            <person name="Stanley M."/>
            <person name="Sussman M.R."/>
            <person name="Taylor A.R."/>
            <person name="Vardi A."/>
            <person name="von Dassow P."/>
            <person name="Vyverman W."/>
            <person name="Willis A."/>
            <person name="Wyrwicz L.S."/>
            <person name="Rokhsar D.S."/>
            <person name="Weissenbach J."/>
            <person name="Armbrust E.V."/>
            <person name="Green B.R."/>
            <person name="Van de Peer Y."/>
            <person name="Grigoriev I.V."/>
        </authorList>
    </citation>
    <scope>NUCLEOTIDE SEQUENCE [LARGE SCALE GENOMIC DNA]</scope>
    <source>
        <strain evidence="3 4">CCMP1335</strain>
    </source>
</reference>
<dbReference type="Proteomes" id="UP000001449">
    <property type="component" value="Chromosome 6"/>
</dbReference>
<dbReference type="PANTHER" id="PTHR21113:SF4">
    <property type="entry name" value="CHITIN-BINDING TYPE-4 DOMAIN-CONTAINING PROTEIN"/>
    <property type="match status" value="1"/>
</dbReference>
<evidence type="ECO:0000313" key="3">
    <source>
        <dbReference type="EMBL" id="EED91227.1"/>
    </source>
</evidence>
<sequence length="574" mass="62735">MATKSGLRRASFSCIFALAVVAITVSSLATPLAADEPVDEPSSSSLPHSKNLSKPDSRNTISSRNLDNIRYYDTYIEVKTYLELRLDKLIENVFISYDTSGNTFQSTQYTFNDFVRVLRSMSVVGVGAGDTEQYFYTGQTDGMGVIHGLVNIAAFLSQAMAVSIKFDICDEFHMDDTTTNNQYAISNSCGQWGRDYGTEMCTGDEESLTCGVGLNNTIVAASTYGSFPPFQCKPKETASDYTGFWHGEGYLVEAPPFANRAGRIDTEGCCWWGRGVLQTRSACMFGKLNAYLGAGAAKSGYANYYDFDFCAYPEIACEGPSTRDVRWAVGYYEWLDRVQTFVDRSTGMTYLEHLDAYIERGFEYEEEFINVVGMAIPIGCSDLGCYSAGKISVVDEERKANFLMLVHDILDIPGFAKATPLPTPSPTANATGSSDDSFSSVLWYPKYTTWETGVCINTSPVPGNIETFASQLECCVTFFSTQVDGHCLGQVPAPAPVDDSIGSVEPLPTTPQPTYFFIAPPPSSSPVEAFIFLPTPIPTFTETELVTLPSDASSRSRFRCTFIAIAGCLIAFVA</sequence>
<feature type="region of interest" description="Disordered" evidence="1">
    <location>
        <begin position="34"/>
        <end position="59"/>
    </location>
</feature>
<reference evidence="3 4" key="1">
    <citation type="journal article" date="2004" name="Science">
        <title>The genome of the diatom Thalassiosira pseudonana: ecology, evolution, and metabolism.</title>
        <authorList>
            <person name="Armbrust E.V."/>
            <person name="Berges J.A."/>
            <person name="Bowler C."/>
            <person name="Green B.R."/>
            <person name="Martinez D."/>
            <person name="Putnam N.H."/>
            <person name="Zhou S."/>
            <person name="Allen A.E."/>
            <person name="Apt K.E."/>
            <person name="Bechner M."/>
            <person name="Brzezinski M.A."/>
            <person name="Chaal B.K."/>
            <person name="Chiovitti A."/>
            <person name="Davis A.K."/>
            <person name="Demarest M.S."/>
            <person name="Detter J.C."/>
            <person name="Glavina T."/>
            <person name="Goodstein D."/>
            <person name="Hadi M.Z."/>
            <person name="Hellsten U."/>
            <person name="Hildebrand M."/>
            <person name="Jenkins B.D."/>
            <person name="Jurka J."/>
            <person name="Kapitonov V.V."/>
            <person name="Kroger N."/>
            <person name="Lau W.W."/>
            <person name="Lane T.W."/>
            <person name="Larimer F.W."/>
            <person name="Lippmeier J.C."/>
            <person name="Lucas S."/>
            <person name="Medina M."/>
            <person name="Montsant A."/>
            <person name="Obornik M."/>
            <person name="Parker M.S."/>
            <person name="Palenik B."/>
            <person name="Pazour G.J."/>
            <person name="Richardson P.M."/>
            <person name="Rynearson T.A."/>
            <person name="Saito M.A."/>
            <person name="Schwartz D.C."/>
            <person name="Thamatrakoln K."/>
            <person name="Valentin K."/>
            <person name="Vardi A."/>
            <person name="Wilkerson F.P."/>
            <person name="Rokhsar D.S."/>
        </authorList>
    </citation>
    <scope>NUCLEOTIDE SEQUENCE [LARGE SCALE GENOMIC DNA]</scope>
    <source>
        <strain evidence="3 4">CCMP1335</strain>
    </source>
</reference>